<accession>A0A4R5M944</accession>
<protein>
    <submittedName>
        <fullName evidence="2">Uncharacterized protein</fullName>
    </submittedName>
</protein>
<keyword evidence="3" id="KW-1185">Reference proteome</keyword>
<dbReference type="AlphaFoldDB" id="A0A4R5M944"/>
<comment type="caution">
    <text evidence="2">The sequence shown here is derived from an EMBL/GenBank/DDBJ whole genome shotgun (WGS) entry which is preliminary data.</text>
</comment>
<keyword evidence="1" id="KW-0812">Transmembrane</keyword>
<gene>
    <name evidence="2" type="ORF">EYW47_14295</name>
</gene>
<evidence type="ECO:0000313" key="3">
    <source>
        <dbReference type="Proteomes" id="UP000295722"/>
    </source>
</evidence>
<proteinExistence type="predicted"/>
<keyword evidence="1" id="KW-1133">Transmembrane helix</keyword>
<organism evidence="2 3">
    <name type="scientific">Paraburkholderia silviterrae</name>
    <dbReference type="NCBI Taxonomy" id="2528715"/>
    <lineage>
        <taxon>Bacteria</taxon>
        <taxon>Pseudomonadati</taxon>
        <taxon>Pseudomonadota</taxon>
        <taxon>Betaproteobacteria</taxon>
        <taxon>Burkholderiales</taxon>
        <taxon>Burkholderiaceae</taxon>
        <taxon>Paraburkholderia</taxon>
    </lineage>
</organism>
<dbReference type="Proteomes" id="UP000295722">
    <property type="component" value="Unassembled WGS sequence"/>
</dbReference>
<dbReference type="EMBL" id="SMRP01000006">
    <property type="protein sequence ID" value="TDG23117.1"/>
    <property type="molecule type" value="Genomic_DNA"/>
</dbReference>
<dbReference type="RefSeq" id="WP_133195487.1">
    <property type="nucleotide sequence ID" value="NZ_JBHUCW010000009.1"/>
</dbReference>
<feature type="transmembrane region" description="Helical" evidence="1">
    <location>
        <begin position="144"/>
        <end position="165"/>
    </location>
</feature>
<evidence type="ECO:0000256" key="1">
    <source>
        <dbReference type="SAM" id="Phobius"/>
    </source>
</evidence>
<sequence>MPGRIAWARALLRLWAVATLFWIVGTLWSVVVPHYFAAPLTPSAIEIQRAVQTQLDCLGDDDAGSAVEPPLQSKCTTRPPGRDSRLDIAIQTASDGSLTFALGDGERIEGLPRNISAKEVADKLHQQFAADDLKTTYEPIGRDAALVLAPPFAVLFPGLAAAWVLRRFLRHKPDNEGVGKCS</sequence>
<evidence type="ECO:0000313" key="2">
    <source>
        <dbReference type="EMBL" id="TDG23117.1"/>
    </source>
</evidence>
<feature type="transmembrane region" description="Helical" evidence="1">
    <location>
        <begin position="12"/>
        <end position="31"/>
    </location>
</feature>
<reference evidence="2 3" key="1">
    <citation type="submission" date="2019-03" db="EMBL/GenBank/DDBJ databases">
        <title>Paraburkholderia sp. 4M-K11, isolated from subtropical forest soil.</title>
        <authorList>
            <person name="Gao Z.-H."/>
            <person name="Qiu L.-H."/>
        </authorList>
    </citation>
    <scope>NUCLEOTIDE SEQUENCE [LARGE SCALE GENOMIC DNA]</scope>
    <source>
        <strain evidence="2 3">4M-K11</strain>
    </source>
</reference>
<keyword evidence="1" id="KW-0472">Membrane</keyword>
<dbReference type="OrthoDB" id="9114380at2"/>
<name>A0A4R5M944_9BURK</name>